<dbReference type="PANTHER" id="PTHR47332:SF4">
    <property type="entry name" value="SET DOMAIN-CONTAINING PROTEIN 5"/>
    <property type="match status" value="1"/>
</dbReference>
<comment type="caution">
    <text evidence="2">The sequence shown here is derived from an EMBL/GenBank/DDBJ whole genome shotgun (WGS) entry which is preliminary data.</text>
</comment>
<name>A0A9P8IH14_9PEZI</name>
<dbReference type="CDD" id="cd20071">
    <property type="entry name" value="SET_SMYD"/>
    <property type="match status" value="1"/>
</dbReference>
<organism evidence="2 3">
    <name type="scientific">Trichoglossum hirsutum</name>
    <dbReference type="NCBI Taxonomy" id="265104"/>
    <lineage>
        <taxon>Eukaryota</taxon>
        <taxon>Fungi</taxon>
        <taxon>Dikarya</taxon>
        <taxon>Ascomycota</taxon>
        <taxon>Pezizomycotina</taxon>
        <taxon>Geoglossomycetes</taxon>
        <taxon>Geoglossales</taxon>
        <taxon>Geoglossaceae</taxon>
        <taxon>Trichoglossum</taxon>
    </lineage>
</organism>
<evidence type="ECO:0000313" key="3">
    <source>
        <dbReference type="Proteomes" id="UP000750711"/>
    </source>
</evidence>
<protein>
    <recommendedName>
        <fullName evidence="1">SET domain-containing protein</fullName>
    </recommendedName>
</protein>
<dbReference type="PANTHER" id="PTHR47332">
    <property type="entry name" value="SET DOMAIN-CONTAINING PROTEIN 5"/>
    <property type="match status" value="1"/>
</dbReference>
<dbReference type="Gene3D" id="2.170.270.10">
    <property type="entry name" value="SET domain"/>
    <property type="match status" value="1"/>
</dbReference>
<dbReference type="Proteomes" id="UP000750711">
    <property type="component" value="Unassembled WGS sequence"/>
</dbReference>
<dbReference type="InterPro" id="IPR046341">
    <property type="entry name" value="SET_dom_sf"/>
</dbReference>
<accession>A0A9P8IH14</accession>
<reference evidence="2" key="1">
    <citation type="submission" date="2021-03" db="EMBL/GenBank/DDBJ databases">
        <title>Comparative genomics and phylogenomic investigation of the class Geoglossomycetes provide insights into ecological specialization and systematics.</title>
        <authorList>
            <person name="Melie T."/>
            <person name="Pirro S."/>
            <person name="Miller A.N."/>
            <person name="Quandt A."/>
        </authorList>
    </citation>
    <scope>NUCLEOTIDE SEQUENCE</scope>
    <source>
        <strain evidence="2">CAQ_001_2017</strain>
    </source>
</reference>
<dbReference type="SUPFAM" id="SSF82199">
    <property type="entry name" value="SET domain"/>
    <property type="match status" value="1"/>
</dbReference>
<sequence>MSPLALLSQGSAQNHPYRSIPVPSDAPFELKPSPEKGWGAFAIRRIERGAMILREKPLFVIRKPHEEIMEEDVWTAFQQLAPSEKQQFLYLRYNGSRPFTHMSEAFAENSFAILNSTRPQATDRPIHGLFLLHSRFNHSCIPNSKVPTTDGEVISSFATRGIAAGEEITICYGDDFECRTTHDRHRELRFVCDCKACLTGTPFQQLSDMRRTLIRGLEYLKRGVDLNGQRQGSASPIVVDSKLKKAAEDFSIPLSARLIYGLLTMFLLEEEGLLDDFMIKRLNPSILQVAAWFETESNARIASLAITQETWLERLCMAFRLYGREDVADHAIAAGLRMIWERSESKSSRPKSKDSRLELKNSKLELMVRVE</sequence>
<dbReference type="EMBL" id="JAGHQM010001490">
    <property type="protein sequence ID" value="KAH0553407.1"/>
    <property type="molecule type" value="Genomic_DNA"/>
</dbReference>
<dbReference type="Pfam" id="PF00856">
    <property type="entry name" value="SET"/>
    <property type="match status" value="1"/>
</dbReference>
<dbReference type="SMART" id="SM00317">
    <property type="entry name" value="SET"/>
    <property type="match status" value="1"/>
</dbReference>
<gene>
    <name evidence="2" type="ORF">GP486_006522</name>
</gene>
<dbReference type="AlphaFoldDB" id="A0A9P8IH14"/>
<keyword evidence="3" id="KW-1185">Reference proteome</keyword>
<dbReference type="PROSITE" id="PS50280">
    <property type="entry name" value="SET"/>
    <property type="match status" value="1"/>
</dbReference>
<dbReference type="InterPro" id="IPR001214">
    <property type="entry name" value="SET_dom"/>
</dbReference>
<proteinExistence type="predicted"/>
<evidence type="ECO:0000259" key="1">
    <source>
        <dbReference type="PROSITE" id="PS50280"/>
    </source>
</evidence>
<feature type="domain" description="SET" evidence="1">
    <location>
        <begin position="26"/>
        <end position="173"/>
    </location>
</feature>
<dbReference type="InterPro" id="IPR053185">
    <property type="entry name" value="SET_domain_protein"/>
</dbReference>
<evidence type="ECO:0000313" key="2">
    <source>
        <dbReference type="EMBL" id="KAH0553407.1"/>
    </source>
</evidence>